<accession>A0A7W8QIN9</accession>
<dbReference type="InterPro" id="IPR008920">
    <property type="entry name" value="TF_FadR/GntR_C"/>
</dbReference>
<dbReference type="Gene3D" id="1.20.120.530">
    <property type="entry name" value="GntR ligand-binding domain-like"/>
    <property type="match status" value="1"/>
</dbReference>
<feature type="domain" description="HTH gntR-type" evidence="4">
    <location>
        <begin position="6"/>
        <end position="74"/>
    </location>
</feature>
<dbReference type="SMART" id="SM00345">
    <property type="entry name" value="HTH_GNTR"/>
    <property type="match status" value="1"/>
</dbReference>
<keyword evidence="2 5" id="KW-0238">DNA-binding</keyword>
<comment type="caution">
    <text evidence="5">The sequence shown here is derived from an EMBL/GenBank/DDBJ whole genome shotgun (WGS) entry which is preliminary data.</text>
</comment>
<keyword evidence="1" id="KW-0805">Transcription regulation</keyword>
<dbReference type="Pfam" id="PF00392">
    <property type="entry name" value="GntR"/>
    <property type="match status" value="1"/>
</dbReference>
<evidence type="ECO:0000313" key="5">
    <source>
        <dbReference type="EMBL" id="MBB5430954.1"/>
    </source>
</evidence>
<dbReference type="InterPro" id="IPR000524">
    <property type="entry name" value="Tscrpt_reg_HTH_GntR"/>
</dbReference>
<dbReference type="PROSITE" id="PS50949">
    <property type="entry name" value="HTH_GNTR"/>
    <property type="match status" value="1"/>
</dbReference>
<dbReference type="EMBL" id="JACHDB010000001">
    <property type="protein sequence ID" value="MBB5430954.1"/>
    <property type="molecule type" value="Genomic_DNA"/>
</dbReference>
<gene>
    <name evidence="5" type="ORF">HDA36_001038</name>
</gene>
<organism evidence="5 6">
    <name type="scientific">Nocardiopsis composta</name>
    <dbReference type="NCBI Taxonomy" id="157465"/>
    <lineage>
        <taxon>Bacteria</taxon>
        <taxon>Bacillati</taxon>
        <taxon>Actinomycetota</taxon>
        <taxon>Actinomycetes</taxon>
        <taxon>Streptosporangiales</taxon>
        <taxon>Nocardiopsidaceae</taxon>
        <taxon>Nocardiopsis</taxon>
    </lineage>
</organism>
<dbReference type="RefSeq" id="WP_184389279.1">
    <property type="nucleotide sequence ID" value="NZ_BAAAJD010000063.1"/>
</dbReference>
<name>A0A7W8QIN9_9ACTN</name>
<dbReference type="CDD" id="cd07377">
    <property type="entry name" value="WHTH_GntR"/>
    <property type="match status" value="1"/>
</dbReference>
<evidence type="ECO:0000313" key="6">
    <source>
        <dbReference type="Proteomes" id="UP000572635"/>
    </source>
</evidence>
<sequence>MSKHTSSLSERLADDIVEIIRTERLEPGDLLASSRELAQRFEVTTPTVREALRRLEATGIVEFRHGSGTYVGAGFNRTLIVNPHLPRERGDSVLELAEARLVLEPPIAAAAALARDDEALARLERSAANALRPPRFDPAAPVHFHVALAAASGNTLLRETVEALLYVRSREQVEIRYRYHDRERDHAEHLEILTAVRDRDPAAAERLTRGHLAAIRDAVAAGAGEER</sequence>
<evidence type="ECO:0000259" key="4">
    <source>
        <dbReference type="PROSITE" id="PS50949"/>
    </source>
</evidence>
<protein>
    <submittedName>
        <fullName evidence="5">DNA-binding FadR family transcriptional regulator</fullName>
    </submittedName>
</protein>
<dbReference type="InterPro" id="IPR011711">
    <property type="entry name" value="GntR_C"/>
</dbReference>
<evidence type="ECO:0000256" key="1">
    <source>
        <dbReference type="ARBA" id="ARBA00023015"/>
    </source>
</evidence>
<dbReference type="GO" id="GO:0003700">
    <property type="term" value="F:DNA-binding transcription factor activity"/>
    <property type="evidence" value="ECO:0007669"/>
    <property type="project" value="InterPro"/>
</dbReference>
<dbReference type="Gene3D" id="1.10.10.10">
    <property type="entry name" value="Winged helix-like DNA-binding domain superfamily/Winged helix DNA-binding domain"/>
    <property type="match status" value="1"/>
</dbReference>
<dbReference type="SMART" id="SM00895">
    <property type="entry name" value="FCD"/>
    <property type="match status" value="1"/>
</dbReference>
<dbReference type="PRINTS" id="PR00035">
    <property type="entry name" value="HTHGNTR"/>
</dbReference>
<dbReference type="InterPro" id="IPR036388">
    <property type="entry name" value="WH-like_DNA-bd_sf"/>
</dbReference>
<keyword evidence="6" id="KW-1185">Reference proteome</keyword>
<evidence type="ECO:0000256" key="3">
    <source>
        <dbReference type="ARBA" id="ARBA00023163"/>
    </source>
</evidence>
<dbReference type="PANTHER" id="PTHR43537:SF5">
    <property type="entry name" value="UXU OPERON TRANSCRIPTIONAL REGULATOR"/>
    <property type="match status" value="1"/>
</dbReference>
<dbReference type="SUPFAM" id="SSF48008">
    <property type="entry name" value="GntR ligand-binding domain-like"/>
    <property type="match status" value="1"/>
</dbReference>
<dbReference type="PANTHER" id="PTHR43537">
    <property type="entry name" value="TRANSCRIPTIONAL REGULATOR, GNTR FAMILY"/>
    <property type="match status" value="1"/>
</dbReference>
<reference evidence="5 6" key="1">
    <citation type="submission" date="2020-08" db="EMBL/GenBank/DDBJ databases">
        <title>Sequencing the genomes of 1000 actinobacteria strains.</title>
        <authorList>
            <person name="Klenk H.-P."/>
        </authorList>
    </citation>
    <scope>NUCLEOTIDE SEQUENCE [LARGE SCALE GENOMIC DNA]</scope>
    <source>
        <strain evidence="5 6">DSM 44551</strain>
    </source>
</reference>
<dbReference type="GO" id="GO:0003677">
    <property type="term" value="F:DNA binding"/>
    <property type="evidence" value="ECO:0007669"/>
    <property type="project" value="UniProtKB-KW"/>
</dbReference>
<dbReference type="AlphaFoldDB" id="A0A7W8QIN9"/>
<dbReference type="Pfam" id="PF07729">
    <property type="entry name" value="FCD"/>
    <property type="match status" value="1"/>
</dbReference>
<dbReference type="SUPFAM" id="SSF46785">
    <property type="entry name" value="Winged helix' DNA-binding domain"/>
    <property type="match status" value="1"/>
</dbReference>
<evidence type="ECO:0000256" key="2">
    <source>
        <dbReference type="ARBA" id="ARBA00023125"/>
    </source>
</evidence>
<keyword evidence="3" id="KW-0804">Transcription</keyword>
<dbReference type="Proteomes" id="UP000572635">
    <property type="component" value="Unassembled WGS sequence"/>
</dbReference>
<dbReference type="InterPro" id="IPR036390">
    <property type="entry name" value="WH_DNA-bd_sf"/>
</dbReference>
<proteinExistence type="predicted"/>